<name>A0ABR9ZQ02_9FIRM</name>
<dbReference type="EMBL" id="JADKNH010000001">
    <property type="protein sequence ID" value="MBF4691714.1"/>
    <property type="molecule type" value="Genomic_DNA"/>
</dbReference>
<organism evidence="3 4">
    <name type="scientific">Fusibacter ferrireducens</name>
    <dbReference type="NCBI Taxonomy" id="2785058"/>
    <lineage>
        <taxon>Bacteria</taxon>
        <taxon>Bacillati</taxon>
        <taxon>Bacillota</taxon>
        <taxon>Clostridia</taxon>
        <taxon>Eubacteriales</taxon>
        <taxon>Eubacteriales Family XII. Incertae Sedis</taxon>
        <taxon>Fusibacter</taxon>
    </lineage>
</organism>
<dbReference type="Gene3D" id="3.40.1350.10">
    <property type="match status" value="1"/>
</dbReference>
<evidence type="ECO:0000313" key="3">
    <source>
        <dbReference type="EMBL" id="MBF4691714.1"/>
    </source>
</evidence>
<dbReference type="HAMAP" id="MF_00048">
    <property type="entry name" value="UPF0102"/>
    <property type="match status" value="1"/>
</dbReference>
<dbReference type="Pfam" id="PF02021">
    <property type="entry name" value="UPF0102"/>
    <property type="match status" value="1"/>
</dbReference>
<dbReference type="PANTHER" id="PTHR34039:SF1">
    <property type="entry name" value="UPF0102 PROTEIN YRAN"/>
    <property type="match status" value="1"/>
</dbReference>
<dbReference type="InterPro" id="IPR011335">
    <property type="entry name" value="Restrct_endonuc-II-like"/>
</dbReference>
<dbReference type="RefSeq" id="WP_194699956.1">
    <property type="nucleotide sequence ID" value="NZ_JADKNH010000001.1"/>
</dbReference>
<gene>
    <name evidence="3" type="ORF">ISU02_01215</name>
</gene>
<dbReference type="Proteomes" id="UP000614200">
    <property type="component" value="Unassembled WGS sequence"/>
</dbReference>
<accession>A0ABR9ZQ02</accession>
<dbReference type="NCBIfam" id="NF009150">
    <property type="entry name" value="PRK12497.1-3"/>
    <property type="match status" value="1"/>
</dbReference>
<comment type="similarity">
    <text evidence="1 2">Belongs to the UPF0102 family.</text>
</comment>
<keyword evidence="4" id="KW-1185">Reference proteome</keyword>
<dbReference type="InterPro" id="IPR011856">
    <property type="entry name" value="tRNA_endonuc-like_dom_sf"/>
</dbReference>
<protein>
    <recommendedName>
        <fullName evidence="2">UPF0102 protein ISU02_01215</fullName>
    </recommendedName>
</protein>
<sequence length="116" mass="13819">MNKRVVGYKGEAMAVNWLLENQFEIVDRNCYTPYGEIDIIAKRESVFFFVEVKYRRNLNYGTAREALTRSKINHIKKSVCHYIASQKNYIRYKISFIGIHDMEGQVEIEWIDNIFE</sequence>
<evidence type="ECO:0000313" key="4">
    <source>
        <dbReference type="Proteomes" id="UP000614200"/>
    </source>
</evidence>
<reference evidence="3 4" key="1">
    <citation type="submission" date="2020-11" db="EMBL/GenBank/DDBJ databases">
        <title>Fusibacter basophilias sp. nov.</title>
        <authorList>
            <person name="Qiu D."/>
        </authorList>
    </citation>
    <scope>NUCLEOTIDE SEQUENCE [LARGE SCALE GENOMIC DNA]</scope>
    <source>
        <strain evidence="3 4">Q10-2</strain>
    </source>
</reference>
<comment type="caution">
    <text evidence="3">The sequence shown here is derived from an EMBL/GenBank/DDBJ whole genome shotgun (WGS) entry which is preliminary data.</text>
</comment>
<evidence type="ECO:0000256" key="1">
    <source>
        <dbReference type="ARBA" id="ARBA00006738"/>
    </source>
</evidence>
<proteinExistence type="inferred from homology"/>
<evidence type="ECO:0000256" key="2">
    <source>
        <dbReference type="HAMAP-Rule" id="MF_00048"/>
    </source>
</evidence>
<dbReference type="PANTHER" id="PTHR34039">
    <property type="entry name" value="UPF0102 PROTEIN YRAN"/>
    <property type="match status" value="1"/>
</dbReference>
<dbReference type="InterPro" id="IPR003509">
    <property type="entry name" value="UPF0102_YraN-like"/>
</dbReference>
<dbReference type="SUPFAM" id="SSF52980">
    <property type="entry name" value="Restriction endonuclease-like"/>
    <property type="match status" value="1"/>
</dbReference>